<dbReference type="GO" id="GO:0008234">
    <property type="term" value="F:cysteine-type peptidase activity"/>
    <property type="evidence" value="ECO:0007669"/>
    <property type="project" value="UniProtKB-KW"/>
</dbReference>
<keyword evidence="2" id="KW-0645">Protease</keyword>
<reference evidence="7 8" key="1">
    <citation type="submission" date="2018-11" db="EMBL/GenBank/DDBJ databases">
        <title>Flavobacterium sp. nov., YIM 102600 draft genome.</title>
        <authorList>
            <person name="Li G."/>
            <person name="Jiang Y."/>
        </authorList>
    </citation>
    <scope>NUCLEOTIDE SEQUENCE [LARGE SCALE GENOMIC DNA]</scope>
    <source>
        <strain evidence="7 8">YIM 102600</strain>
    </source>
</reference>
<name>A0A3P3WGY5_9FLAO</name>
<dbReference type="OrthoDB" id="9807055at2"/>
<dbReference type="GO" id="GO:0006508">
    <property type="term" value="P:proteolysis"/>
    <property type="evidence" value="ECO:0007669"/>
    <property type="project" value="UniProtKB-KW"/>
</dbReference>
<gene>
    <name evidence="7" type="ORF">EG849_02650</name>
</gene>
<evidence type="ECO:0000256" key="5">
    <source>
        <dbReference type="SAM" id="SignalP"/>
    </source>
</evidence>
<dbReference type="PANTHER" id="PTHR47053">
    <property type="entry name" value="MUREIN DD-ENDOPEPTIDASE MEPH-RELATED"/>
    <property type="match status" value="1"/>
</dbReference>
<evidence type="ECO:0000259" key="6">
    <source>
        <dbReference type="PROSITE" id="PS51935"/>
    </source>
</evidence>
<dbReference type="Gene3D" id="3.90.1720.10">
    <property type="entry name" value="endopeptidase domain like (from Nostoc punctiforme)"/>
    <property type="match status" value="1"/>
</dbReference>
<keyword evidence="5" id="KW-0732">Signal</keyword>
<keyword evidence="3" id="KW-0378">Hydrolase</keyword>
<evidence type="ECO:0000256" key="2">
    <source>
        <dbReference type="ARBA" id="ARBA00022670"/>
    </source>
</evidence>
<dbReference type="SUPFAM" id="SSF54001">
    <property type="entry name" value="Cysteine proteinases"/>
    <property type="match status" value="1"/>
</dbReference>
<evidence type="ECO:0000256" key="1">
    <source>
        <dbReference type="ARBA" id="ARBA00007074"/>
    </source>
</evidence>
<dbReference type="RefSeq" id="WP_125011536.1">
    <property type="nucleotide sequence ID" value="NZ_RQVR01000002.1"/>
</dbReference>
<dbReference type="PANTHER" id="PTHR47053:SF1">
    <property type="entry name" value="MUREIN DD-ENDOPEPTIDASE MEPH-RELATED"/>
    <property type="match status" value="1"/>
</dbReference>
<keyword evidence="4" id="KW-0788">Thiol protease</keyword>
<dbReference type="EMBL" id="RQVR01000002">
    <property type="protein sequence ID" value="RRJ93757.1"/>
    <property type="molecule type" value="Genomic_DNA"/>
</dbReference>
<proteinExistence type="inferred from homology"/>
<evidence type="ECO:0000256" key="4">
    <source>
        <dbReference type="ARBA" id="ARBA00022807"/>
    </source>
</evidence>
<comment type="caution">
    <text evidence="7">The sequence shown here is derived from an EMBL/GenBank/DDBJ whole genome shotgun (WGS) entry which is preliminary data.</text>
</comment>
<organism evidence="7 8">
    <name type="scientific">Flavobacterium macacae</name>
    <dbReference type="NCBI Taxonomy" id="2488993"/>
    <lineage>
        <taxon>Bacteria</taxon>
        <taxon>Pseudomonadati</taxon>
        <taxon>Bacteroidota</taxon>
        <taxon>Flavobacteriia</taxon>
        <taxon>Flavobacteriales</taxon>
        <taxon>Flavobacteriaceae</taxon>
        <taxon>Flavobacterium</taxon>
    </lineage>
</organism>
<dbReference type="PROSITE" id="PS51935">
    <property type="entry name" value="NLPC_P60"/>
    <property type="match status" value="1"/>
</dbReference>
<dbReference type="InterPro" id="IPR051202">
    <property type="entry name" value="Peptidase_C40"/>
</dbReference>
<dbReference type="AlphaFoldDB" id="A0A3P3WGY5"/>
<sequence length="226" mass="24651">MSAKKILSLFLPIALLVTTLGNAQIITSKKEAVKKGVYQKPEEKKSVATIVDKPIPATKQVASVEKPKATKNTKSSKKKNVIVEEEQSDLVVSSPTDSYLSLQLINNAMEFLGVRYRGGGTTTAGMDCSGMVTAVFNLFDIKLPRSSNQMALVGEKVQGDDIKKGDLIFFRTNGRKVINHVGVVVEKIGEEIKFIHASTSKGVIVSSTDEAYYKKAFAQVNRVIQQ</sequence>
<evidence type="ECO:0000313" key="8">
    <source>
        <dbReference type="Proteomes" id="UP000271937"/>
    </source>
</evidence>
<comment type="similarity">
    <text evidence="1">Belongs to the peptidase C40 family.</text>
</comment>
<feature type="signal peptide" evidence="5">
    <location>
        <begin position="1"/>
        <end position="23"/>
    </location>
</feature>
<evidence type="ECO:0000256" key="3">
    <source>
        <dbReference type="ARBA" id="ARBA00022801"/>
    </source>
</evidence>
<keyword evidence="8" id="KW-1185">Reference proteome</keyword>
<dbReference type="Proteomes" id="UP000271937">
    <property type="component" value="Unassembled WGS sequence"/>
</dbReference>
<protein>
    <submittedName>
        <fullName evidence="7">NlpC/P60 family protein</fullName>
    </submittedName>
</protein>
<dbReference type="InterPro" id="IPR000064">
    <property type="entry name" value="NLP_P60_dom"/>
</dbReference>
<dbReference type="Pfam" id="PF00877">
    <property type="entry name" value="NLPC_P60"/>
    <property type="match status" value="1"/>
</dbReference>
<feature type="domain" description="NlpC/P60" evidence="6">
    <location>
        <begin position="98"/>
        <end position="224"/>
    </location>
</feature>
<dbReference type="InterPro" id="IPR038765">
    <property type="entry name" value="Papain-like_cys_pep_sf"/>
</dbReference>
<evidence type="ECO:0000313" key="7">
    <source>
        <dbReference type="EMBL" id="RRJ93757.1"/>
    </source>
</evidence>
<feature type="chain" id="PRO_5018292874" evidence="5">
    <location>
        <begin position="24"/>
        <end position="226"/>
    </location>
</feature>
<accession>A0A3P3WGY5</accession>